<name>A0A4Y2AEJ0_ARAVE</name>
<protein>
    <submittedName>
        <fullName evidence="1">Uncharacterized protein</fullName>
    </submittedName>
</protein>
<dbReference type="AlphaFoldDB" id="A0A4Y2AEJ0"/>
<dbReference type="Proteomes" id="UP000499080">
    <property type="component" value="Unassembled WGS sequence"/>
</dbReference>
<sequence length="104" mass="11756">MPKTAPQLAPQSPNVLTTQTRDVRPASDLTCKGESSVKSCFWEGPHLLNRDLITWQPPPSYLVGVETLRGTMLRFRPFHLKWFKITSSIPKFSSSNFKTAHLSN</sequence>
<keyword evidence="2" id="KW-1185">Reference proteome</keyword>
<proteinExistence type="predicted"/>
<accession>A0A4Y2AEJ0</accession>
<evidence type="ECO:0000313" key="1">
    <source>
        <dbReference type="EMBL" id="GBL77729.1"/>
    </source>
</evidence>
<comment type="caution">
    <text evidence="1">The sequence shown here is derived from an EMBL/GenBank/DDBJ whole genome shotgun (WGS) entry which is preliminary data.</text>
</comment>
<gene>
    <name evidence="1" type="ORF">AVEN_152945_1</name>
</gene>
<evidence type="ECO:0000313" key="2">
    <source>
        <dbReference type="Proteomes" id="UP000499080"/>
    </source>
</evidence>
<dbReference type="EMBL" id="BGPR01000013">
    <property type="protein sequence ID" value="GBL77729.1"/>
    <property type="molecule type" value="Genomic_DNA"/>
</dbReference>
<organism evidence="1 2">
    <name type="scientific">Araneus ventricosus</name>
    <name type="common">Orbweaver spider</name>
    <name type="synonym">Epeira ventricosa</name>
    <dbReference type="NCBI Taxonomy" id="182803"/>
    <lineage>
        <taxon>Eukaryota</taxon>
        <taxon>Metazoa</taxon>
        <taxon>Ecdysozoa</taxon>
        <taxon>Arthropoda</taxon>
        <taxon>Chelicerata</taxon>
        <taxon>Arachnida</taxon>
        <taxon>Araneae</taxon>
        <taxon>Araneomorphae</taxon>
        <taxon>Entelegynae</taxon>
        <taxon>Araneoidea</taxon>
        <taxon>Araneidae</taxon>
        <taxon>Araneus</taxon>
    </lineage>
</organism>
<reference evidence="1 2" key="1">
    <citation type="journal article" date="2019" name="Sci. Rep.">
        <title>Orb-weaving spider Araneus ventricosus genome elucidates the spidroin gene catalogue.</title>
        <authorList>
            <person name="Kono N."/>
            <person name="Nakamura H."/>
            <person name="Ohtoshi R."/>
            <person name="Moran D.A.P."/>
            <person name="Shinohara A."/>
            <person name="Yoshida Y."/>
            <person name="Fujiwara M."/>
            <person name="Mori M."/>
            <person name="Tomita M."/>
            <person name="Arakawa K."/>
        </authorList>
    </citation>
    <scope>NUCLEOTIDE SEQUENCE [LARGE SCALE GENOMIC DNA]</scope>
</reference>